<dbReference type="Proteomes" id="UP000887565">
    <property type="component" value="Unplaced"/>
</dbReference>
<dbReference type="AlphaFoldDB" id="A0A915HWB6"/>
<name>A0A915HWB6_ROMCU</name>
<accession>A0A915HWB6</accession>
<evidence type="ECO:0000256" key="1">
    <source>
        <dbReference type="SAM" id="MobiDB-lite"/>
    </source>
</evidence>
<dbReference type="WBParaSite" id="nRc.2.0.1.t05713-RA">
    <property type="protein sequence ID" value="nRc.2.0.1.t05713-RA"/>
    <property type="gene ID" value="nRc.2.0.1.g05713"/>
</dbReference>
<sequence length="92" mass="10729">MSRDAHHDNHNDCNLHDMQKLTVISRDPRLHQQRSVGCTDEFQDRRLNNGESHDQNSSDRTSGTSLRYCNLYLMHSDTDLHNLSESLSDEKF</sequence>
<proteinExistence type="predicted"/>
<organism evidence="2 3">
    <name type="scientific">Romanomermis culicivorax</name>
    <name type="common">Nematode worm</name>
    <dbReference type="NCBI Taxonomy" id="13658"/>
    <lineage>
        <taxon>Eukaryota</taxon>
        <taxon>Metazoa</taxon>
        <taxon>Ecdysozoa</taxon>
        <taxon>Nematoda</taxon>
        <taxon>Enoplea</taxon>
        <taxon>Dorylaimia</taxon>
        <taxon>Mermithida</taxon>
        <taxon>Mermithoidea</taxon>
        <taxon>Mermithidae</taxon>
        <taxon>Romanomermis</taxon>
    </lineage>
</organism>
<evidence type="ECO:0000313" key="2">
    <source>
        <dbReference type="Proteomes" id="UP000887565"/>
    </source>
</evidence>
<feature type="region of interest" description="Disordered" evidence="1">
    <location>
        <begin position="24"/>
        <end position="63"/>
    </location>
</feature>
<protein>
    <submittedName>
        <fullName evidence="3">Uncharacterized protein</fullName>
    </submittedName>
</protein>
<keyword evidence="2" id="KW-1185">Reference proteome</keyword>
<feature type="compositionally biased region" description="Basic and acidic residues" evidence="1">
    <location>
        <begin position="42"/>
        <end position="57"/>
    </location>
</feature>
<evidence type="ECO:0000313" key="3">
    <source>
        <dbReference type="WBParaSite" id="nRc.2.0.1.t05713-RA"/>
    </source>
</evidence>
<reference evidence="3" key="1">
    <citation type="submission" date="2022-11" db="UniProtKB">
        <authorList>
            <consortium name="WormBaseParasite"/>
        </authorList>
    </citation>
    <scope>IDENTIFICATION</scope>
</reference>